<dbReference type="EMBL" id="CM037015">
    <property type="protein sequence ID" value="KAH7683245.1"/>
    <property type="molecule type" value="Genomic_DNA"/>
</dbReference>
<protein>
    <submittedName>
        <fullName evidence="1">Uncharacterized protein</fullName>
    </submittedName>
</protein>
<reference evidence="2" key="1">
    <citation type="journal article" date="2022" name="Nat. Commun.">
        <title>Chromosome evolution and the genetic basis of agronomically important traits in greater yam.</title>
        <authorList>
            <person name="Bredeson J.V."/>
            <person name="Lyons J.B."/>
            <person name="Oniyinde I.O."/>
            <person name="Okereke N.R."/>
            <person name="Kolade O."/>
            <person name="Nnabue I."/>
            <person name="Nwadili C.O."/>
            <person name="Hribova E."/>
            <person name="Parker M."/>
            <person name="Nwogha J."/>
            <person name="Shu S."/>
            <person name="Carlson J."/>
            <person name="Kariba R."/>
            <person name="Muthemba S."/>
            <person name="Knop K."/>
            <person name="Barton G.J."/>
            <person name="Sherwood A.V."/>
            <person name="Lopez-Montes A."/>
            <person name="Asiedu R."/>
            <person name="Jamnadass R."/>
            <person name="Muchugi A."/>
            <person name="Goodstein D."/>
            <person name="Egesi C.N."/>
            <person name="Featherston J."/>
            <person name="Asfaw A."/>
            <person name="Simpson G.G."/>
            <person name="Dolezel J."/>
            <person name="Hendre P.S."/>
            <person name="Van Deynze A."/>
            <person name="Kumar P.L."/>
            <person name="Obidiegwu J.E."/>
            <person name="Bhattacharjee R."/>
            <person name="Rokhsar D.S."/>
        </authorList>
    </citation>
    <scope>NUCLEOTIDE SEQUENCE [LARGE SCALE GENOMIC DNA]</scope>
    <source>
        <strain evidence="2">cv. TDa95/00328</strain>
    </source>
</reference>
<comment type="caution">
    <text evidence="1">The sequence shown here is derived from an EMBL/GenBank/DDBJ whole genome shotgun (WGS) entry which is preliminary data.</text>
</comment>
<name>A0ACB7W6M6_DIOAL</name>
<dbReference type="Proteomes" id="UP000827976">
    <property type="component" value="Chromosome 5"/>
</dbReference>
<accession>A0ACB7W6M6</accession>
<proteinExistence type="predicted"/>
<organism evidence="1 2">
    <name type="scientific">Dioscorea alata</name>
    <name type="common">Purple yam</name>
    <dbReference type="NCBI Taxonomy" id="55571"/>
    <lineage>
        <taxon>Eukaryota</taxon>
        <taxon>Viridiplantae</taxon>
        <taxon>Streptophyta</taxon>
        <taxon>Embryophyta</taxon>
        <taxon>Tracheophyta</taxon>
        <taxon>Spermatophyta</taxon>
        <taxon>Magnoliopsida</taxon>
        <taxon>Liliopsida</taxon>
        <taxon>Dioscoreales</taxon>
        <taxon>Dioscoreaceae</taxon>
        <taxon>Dioscorea</taxon>
    </lineage>
</organism>
<keyword evidence="2" id="KW-1185">Reference proteome</keyword>
<sequence length="138" mass="15423">MQPHYKNQQSKEEMAASFKIFFASLLLLLSICSKGNCKQCEISSISVKQTNMGQKGGFDFQFEVEVKNLCNCAATSIFMKAPGFASSSPVDPKLFRLEGNNYIVNDGKPISSSSSMKFTYSWDHYFPMSPLSFNPLCK</sequence>
<gene>
    <name evidence="1" type="ORF">IHE45_05G171000</name>
</gene>
<evidence type="ECO:0000313" key="1">
    <source>
        <dbReference type="EMBL" id="KAH7683245.1"/>
    </source>
</evidence>
<evidence type="ECO:0000313" key="2">
    <source>
        <dbReference type="Proteomes" id="UP000827976"/>
    </source>
</evidence>